<comment type="function">
    <text evidence="9">Catalyzes the isomerization of citrate to isocitrate via cis-aconitate.</text>
</comment>
<dbReference type="NCBIfam" id="NF006757">
    <property type="entry name" value="PRK09277.1"/>
    <property type="match status" value="1"/>
</dbReference>
<dbReference type="RefSeq" id="WP_331846375.1">
    <property type="nucleotide sequence ID" value="NZ_JAZHPZ010000004.1"/>
</dbReference>
<dbReference type="Proteomes" id="UP001306950">
    <property type="component" value="Unassembled WGS sequence"/>
</dbReference>
<dbReference type="InterPro" id="IPR015928">
    <property type="entry name" value="Aconitase/3IPM_dehydase_swvl"/>
</dbReference>
<reference evidence="12 13" key="1">
    <citation type="submission" date="2024-02" db="EMBL/GenBank/DDBJ databases">
        <title>A nitrogen-fixing paenibacillus bacterium.</title>
        <authorList>
            <person name="Zhang W.L."/>
            <person name="Chen S.F."/>
        </authorList>
    </citation>
    <scope>NUCLEOTIDE SEQUENCE [LARGE SCALE GENOMIC DNA]</scope>
    <source>
        <strain evidence="12 13">M1</strain>
    </source>
</reference>
<feature type="domain" description="Aconitase/3-isopropylmalate dehydratase large subunit alpha/beta/alpha" evidence="10">
    <location>
        <begin position="75"/>
        <end position="571"/>
    </location>
</feature>
<evidence type="ECO:0000256" key="6">
    <source>
        <dbReference type="ARBA" id="ARBA00023004"/>
    </source>
</evidence>
<proteinExistence type="inferred from homology"/>
<evidence type="ECO:0000259" key="11">
    <source>
        <dbReference type="Pfam" id="PF00694"/>
    </source>
</evidence>
<evidence type="ECO:0000256" key="9">
    <source>
        <dbReference type="RuleBase" id="RU361275"/>
    </source>
</evidence>
<keyword evidence="7 9" id="KW-0411">Iron-sulfur</keyword>
<comment type="caution">
    <text evidence="12">The sequence shown here is derived from an EMBL/GenBank/DDBJ whole genome shotgun (WGS) entry which is preliminary data.</text>
</comment>
<evidence type="ECO:0000313" key="13">
    <source>
        <dbReference type="Proteomes" id="UP001306950"/>
    </source>
</evidence>
<keyword evidence="13" id="KW-1185">Reference proteome</keyword>
<dbReference type="InterPro" id="IPR018136">
    <property type="entry name" value="Aconitase_4Fe-4S_BS"/>
</dbReference>
<dbReference type="SUPFAM" id="SSF53732">
    <property type="entry name" value="Aconitase iron-sulfur domain"/>
    <property type="match status" value="1"/>
</dbReference>
<evidence type="ECO:0000256" key="7">
    <source>
        <dbReference type="ARBA" id="ARBA00023014"/>
    </source>
</evidence>
<comment type="cofactor">
    <cofactor evidence="1">
        <name>[4Fe-4S] cluster</name>
        <dbReference type="ChEBI" id="CHEBI:49883"/>
    </cofactor>
</comment>
<keyword evidence="9 12" id="KW-0456">Lyase</keyword>
<dbReference type="Gene3D" id="3.30.499.10">
    <property type="entry name" value="Aconitase, domain 3"/>
    <property type="match status" value="2"/>
</dbReference>
<gene>
    <name evidence="12" type="primary">acnA</name>
    <name evidence="12" type="ORF">V3851_09890</name>
</gene>
<dbReference type="PRINTS" id="PR00415">
    <property type="entry name" value="ACONITASE"/>
</dbReference>
<dbReference type="PROSITE" id="PS01244">
    <property type="entry name" value="ACONITASE_2"/>
    <property type="match status" value="1"/>
</dbReference>
<dbReference type="PROSITE" id="PS00450">
    <property type="entry name" value="ACONITASE_1"/>
    <property type="match status" value="1"/>
</dbReference>
<dbReference type="Gene3D" id="6.10.190.10">
    <property type="match status" value="1"/>
</dbReference>
<dbReference type="NCBIfam" id="NF009520">
    <property type="entry name" value="PRK12881.1"/>
    <property type="match status" value="1"/>
</dbReference>
<evidence type="ECO:0000256" key="4">
    <source>
        <dbReference type="ARBA" id="ARBA00011245"/>
    </source>
</evidence>
<keyword evidence="9" id="KW-0004">4Fe-4S</keyword>
<dbReference type="InterPro" id="IPR015931">
    <property type="entry name" value="Acnase/IPM_dHydase_lsu_aba_1/3"/>
</dbReference>
<keyword evidence="5" id="KW-0479">Metal-binding</keyword>
<dbReference type="GO" id="GO:0003994">
    <property type="term" value="F:aconitate hydratase activity"/>
    <property type="evidence" value="ECO:0007669"/>
    <property type="project" value="UniProtKB-EC"/>
</dbReference>
<dbReference type="Pfam" id="PF00694">
    <property type="entry name" value="Aconitase_C"/>
    <property type="match status" value="1"/>
</dbReference>
<evidence type="ECO:0000256" key="1">
    <source>
        <dbReference type="ARBA" id="ARBA00001966"/>
    </source>
</evidence>
<sequence length="909" mass="98558">MSKNDFFASRRTLEVGGKSYRYYDLQALEEQGLGKISKLPFSIKVLLEAAVRQFDGRAITEEHVKQIAGWSEGRDDNKEIPFIPARIVLQDFTGVPVVVDLAAMRDTVKKAGGDPKQINPLVPVDLVIDHSVMVDAFGTPEALEYNMNVEFERNEERYRFLRWAQTAFNNFRAVPPATGIVHQVNLEYLASVAATKTVDGETVVFPDSLVGTDSHTTMINGLGVVGWGVGGIEAEAGMLGQPLYFVAPEVIGFKLTGSLAEGATATDLALTVTQMLRKKGVVGKFVEFYGPGLANISLADRATVANMAPEYGATIGYFPVDQETLAYLRSTGRTEEQIALVEAYYKAQGMFRTSQTEDPVFSDLIELDLASVVPSLAGPKRPQDRIELTEMKDSFNSIIRTPVDKGGYGLSDEKIEQKVEVKHPNGDTSVLTTGAVVIAAITSCTNTSNPSVMVGAGLLAKKAVERGLKKPGYVKSSLTPGSLVVTEYLQKAGLIEPLEALGFHVAGYGCATCIGNSGPLPDEVGAAIAENDMTVAAVLSGNRNFEGRVHAQVKANYLASPPLVVAYALAGTVNIDLQNDPIGYDQNDQPVYLKDIWPSSAEIKEAIGLSVSPDMFRAKYENVFTQNERWNAIPVPEGELYEWDEKSTYIQNPPFFEKIGDGLQDIADVRSARVLALLGDSVTTDHISPAGNISVTSPAGIYLSDRGVARKNFNSYGSRRGNHEVMMRGTFANIRIRNQVAPGTEGGVTKHLPTDTLMSIYDASMNYQAEGQNLVVIAGKEYGTGSSRDWAAKGTYLLGVKAVIAESFERIHRSNLVGMGVLPLQFQEGQGWKTLGIDGTETFDIVGLSNEVKPGQELTVIATRQDGTQFEFPVTARLDSMVDVDYYHNGGILQTVLRQMIAEGKAVNQ</sequence>
<dbReference type="InterPro" id="IPR036008">
    <property type="entry name" value="Aconitase_4Fe-4S_dom"/>
</dbReference>
<comment type="subunit">
    <text evidence="4">Monomer.</text>
</comment>
<dbReference type="SUPFAM" id="SSF52016">
    <property type="entry name" value="LeuD/IlvD-like"/>
    <property type="match status" value="1"/>
</dbReference>
<dbReference type="Pfam" id="PF00330">
    <property type="entry name" value="Aconitase"/>
    <property type="match status" value="1"/>
</dbReference>
<evidence type="ECO:0000259" key="10">
    <source>
        <dbReference type="Pfam" id="PF00330"/>
    </source>
</evidence>
<dbReference type="Gene3D" id="3.20.19.10">
    <property type="entry name" value="Aconitase, domain 4"/>
    <property type="match status" value="1"/>
</dbReference>
<dbReference type="CDD" id="cd01580">
    <property type="entry name" value="AcnA_IRP_Swivel"/>
    <property type="match status" value="1"/>
</dbReference>
<comment type="catalytic activity">
    <reaction evidence="8 9">
        <text>citrate = D-threo-isocitrate</text>
        <dbReference type="Rhea" id="RHEA:10336"/>
        <dbReference type="ChEBI" id="CHEBI:15562"/>
        <dbReference type="ChEBI" id="CHEBI:16947"/>
        <dbReference type="EC" id="4.2.1.3"/>
    </reaction>
</comment>
<dbReference type="PANTHER" id="PTHR11670">
    <property type="entry name" value="ACONITASE/IRON-RESPONSIVE ELEMENT FAMILY MEMBER"/>
    <property type="match status" value="1"/>
</dbReference>
<dbReference type="CDD" id="cd01586">
    <property type="entry name" value="AcnA_IRP"/>
    <property type="match status" value="1"/>
</dbReference>
<accession>A0ABU7VQT6</accession>
<dbReference type="InterPro" id="IPR006249">
    <property type="entry name" value="Aconitase/IRP2"/>
</dbReference>
<evidence type="ECO:0000256" key="2">
    <source>
        <dbReference type="ARBA" id="ARBA00004717"/>
    </source>
</evidence>
<comment type="pathway">
    <text evidence="2">Carbohydrate metabolism; tricarboxylic acid cycle; isocitrate from oxaloacetate: step 2/2.</text>
</comment>
<dbReference type="NCBIfam" id="TIGR01341">
    <property type="entry name" value="aconitase_1"/>
    <property type="match status" value="1"/>
</dbReference>
<evidence type="ECO:0000256" key="5">
    <source>
        <dbReference type="ARBA" id="ARBA00022723"/>
    </source>
</evidence>
<name>A0ABU7VQT6_9BACL</name>
<feature type="domain" description="Aconitase A/isopropylmalate dehydratase small subunit swivel" evidence="11">
    <location>
        <begin position="701"/>
        <end position="828"/>
    </location>
</feature>
<organism evidence="12 13">
    <name type="scientific">Paenibacillus haidiansis</name>
    <dbReference type="NCBI Taxonomy" id="1574488"/>
    <lineage>
        <taxon>Bacteria</taxon>
        <taxon>Bacillati</taxon>
        <taxon>Bacillota</taxon>
        <taxon>Bacilli</taxon>
        <taxon>Bacillales</taxon>
        <taxon>Paenibacillaceae</taxon>
        <taxon>Paenibacillus</taxon>
    </lineage>
</organism>
<dbReference type="InterPro" id="IPR044137">
    <property type="entry name" value="AcnA_IRP_Swivel"/>
</dbReference>
<dbReference type="EMBL" id="JAZHPZ010000004">
    <property type="protein sequence ID" value="MEF2966140.1"/>
    <property type="molecule type" value="Genomic_DNA"/>
</dbReference>
<evidence type="ECO:0000256" key="3">
    <source>
        <dbReference type="ARBA" id="ARBA00007185"/>
    </source>
</evidence>
<evidence type="ECO:0000256" key="8">
    <source>
        <dbReference type="ARBA" id="ARBA00023501"/>
    </source>
</evidence>
<dbReference type="InterPro" id="IPR000573">
    <property type="entry name" value="AconitaseA/IPMdHydase_ssu_swvl"/>
</dbReference>
<dbReference type="EC" id="4.2.1.3" evidence="9"/>
<dbReference type="InterPro" id="IPR001030">
    <property type="entry name" value="Acoase/IPM_deHydtase_lsu_aba"/>
</dbReference>
<comment type="similarity">
    <text evidence="3 9">Belongs to the aconitase/IPM isomerase family.</text>
</comment>
<evidence type="ECO:0000313" key="12">
    <source>
        <dbReference type="EMBL" id="MEF2966140.1"/>
    </source>
</evidence>
<protein>
    <recommendedName>
        <fullName evidence="9">Aconitate hydratase</fullName>
        <shortName evidence="9">Aconitase</shortName>
        <ecNumber evidence="9">4.2.1.3</ecNumber>
    </recommendedName>
</protein>
<keyword evidence="6 9" id="KW-0408">Iron</keyword>